<evidence type="ECO:0000256" key="1">
    <source>
        <dbReference type="PROSITE-ProRule" id="PRU00176"/>
    </source>
</evidence>
<sequence length="162" mass="17831">MDRHRGDRYGNNPDSQRHSRGPSRFSDGPMDDRREYRRSPSNFRVGLSSGVRDRRAFDSPPRYPADGDGVGFRSMGGVGDGGGAEGFSSYHQMPPLSGQKRGYRGGSPDRLEGGSFAKLFVGSVPRTATEEDIRPLFEEQGHVLEVALIKDKRTGQQQGVCK</sequence>
<dbReference type="Gene3D" id="3.30.70.330">
    <property type="match status" value="1"/>
</dbReference>
<dbReference type="Proteomes" id="UP001642360">
    <property type="component" value="Unassembled WGS sequence"/>
</dbReference>
<keyword evidence="5" id="KW-1185">Reference proteome</keyword>
<name>A0ABC8RL35_9AQUA</name>
<feature type="domain" description="RRM" evidence="3">
    <location>
        <begin position="117"/>
        <end position="162"/>
    </location>
</feature>
<gene>
    <name evidence="4" type="ORF">ILEXP_LOCUS13499</name>
</gene>
<dbReference type="InterPro" id="IPR035979">
    <property type="entry name" value="RBD_domain_sf"/>
</dbReference>
<dbReference type="Pfam" id="PF00076">
    <property type="entry name" value="RRM_1"/>
    <property type="match status" value="1"/>
</dbReference>
<evidence type="ECO:0000313" key="5">
    <source>
        <dbReference type="Proteomes" id="UP001642360"/>
    </source>
</evidence>
<feature type="region of interest" description="Disordered" evidence="2">
    <location>
        <begin position="1"/>
        <end position="109"/>
    </location>
</feature>
<accession>A0ABC8RL35</accession>
<dbReference type="PROSITE" id="PS50102">
    <property type="entry name" value="RRM"/>
    <property type="match status" value="1"/>
</dbReference>
<dbReference type="GO" id="GO:0003723">
    <property type="term" value="F:RNA binding"/>
    <property type="evidence" value="ECO:0007669"/>
    <property type="project" value="UniProtKB-UniRule"/>
</dbReference>
<evidence type="ECO:0000256" key="2">
    <source>
        <dbReference type="SAM" id="MobiDB-lite"/>
    </source>
</evidence>
<evidence type="ECO:0000259" key="3">
    <source>
        <dbReference type="PROSITE" id="PS50102"/>
    </source>
</evidence>
<reference evidence="4 5" key="1">
    <citation type="submission" date="2024-02" db="EMBL/GenBank/DDBJ databases">
        <authorList>
            <person name="Vignale AGUSTIN F."/>
            <person name="Sosa J E."/>
            <person name="Modenutti C."/>
        </authorList>
    </citation>
    <scope>NUCLEOTIDE SEQUENCE [LARGE SCALE GENOMIC DNA]</scope>
</reference>
<evidence type="ECO:0000313" key="4">
    <source>
        <dbReference type="EMBL" id="CAK9145681.1"/>
    </source>
</evidence>
<dbReference type="InterPro" id="IPR012677">
    <property type="entry name" value="Nucleotide-bd_a/b_plait_sf"/>
</dbReference>
<keyword evidence="1" id="KW-0694">RNA-binding</keyword>
<feature type="compositionally biased region" description="Gly residues" evidence="2">
    <location>
        <begin position="68"/>
        <end position="85"/>
    </location>
</feature>
<dbReference type="AlphaFoldDB" id="A0ABC8RL35"/>
<dbReference type="EMBL" id="CAUOFW020001502">
    <property type="protein sequence ID" value="CAK9145681.1"/>
    <property type="molecule type" value="Genomic_DNA"/>
</dbReference>
<organism evidence="4 5">
    <name type="scientific">Ilex paraguariensis</name>
    <name type="common">yerba mate</name>
    <dbReference type="NCBI Taxonomy" id="185542"/>
    <lineage>
        <taxon>Eukaryota</taxon>
        <taxon>Viridiplantae</taxon>
        <taxon>Streptophyta</taxon>
        <taxon>Embryophyta</taxon>
        <taxon>Tracheophyta</taxon>
        <taxon>Spermatophyta</taxon>
        <taxon>Magnoliopsida</taxon>
        <taxon>eudicotyledons</taxon>
        <taxon>Gunneridae</taxon>
        <taxon>Pentapetalae</taxon>
        <taxon>asterids</taxon>
        <taxon>campanulids</taxon>
        <taxon>Aquifoliales</taxon>
        <taxon>Aquifoliaceae</taxon>
        <taxon>Ilex</taxon>
    </lineage>
</organism>
<dbReference type="InterPro" id="IPR000504">
    <property type="entry name" value="RRM_dom"/>
</dbReference>
<dbReference type="SUPFAM" id="SSF54928">
    <property type="entry name" value="RNA-binding domain, RBD"/>
    <property type="match status" value="1"/>
</dbReference>
<comment type="caution">
    <text evidence="4">The sequence shown here is derived from an EMBL/GenBank/DDBJ whole genome shotgun (WGS) entry which is preliminary data.</text>
</comment>
<protein>
    <recommendedName>
        <fullName evidence="3">RRM domain-containing protein</fullName>
    </recommendedName>
</protein>
<proteinExistence type="predicted"/>